<feature type="domain" description="ABC transporter" evidence="3">
    <location>
        <begin position="11"/>
        <end position="248"/>
    </location>
</feature>
<keyword evidence="5" id="KW-1185">Reference proteome</keyword>
<dbReference type="InterPro" id="IPR027417">
    <property type="entry name" value="P-loop_NTPase"/>
</dbReference>
<gene>
    <name evidence="4" type="ORF">CLPU_3c00520</name>
</gene>
<dbReference type="SMART" id="SM00382">
    <property type="entry name" value="AAA"/>
    <property type="match status" value="1"/>
</dbReference>
<dbReference type="CDD" id="cd03216">
    <property type="entry name" value="ABC_Carb_Monos_I"/>
    <property type="match status" value="1"/>
</dbReference>
<keyword evidence="2 4" id="KW-0067">ATP-binding</keyword>
<evidence type="ECO:0000256" key="1">
    <source>
        <dbReference type="ARBA" id="ARBA00022741"/>
    </source>
</evidence>
<evidence type="ECO:0000313" key="5">
    <source>
        <dbReference type="Proteomes" id="UP000037267"/>
    </source>
</evidence>
<dbReference type="GO" id="GO:0016887">
    <property type="term" value="F:ATP hydrolysis activity"/>
    <property type="evidence" value="ECO:0007669"/>
    <property type="project" value="InterPro"/>
</dbReference>
<keyword evidence="1" id="KW-0547">Nucleotide-binding</keyword>
<dbReference type="InterPro" id="IPR050107">
    <property type="entry name" value="ABC_carbohydrate_import_ATPase"/>
</dbReference>
<dbReference type="GO" id="GO:0005524">
    <property type="term" value="F:ATP binding"/>
    <property type="evidence" value="ECO:0007669"/>
    <property type="project" value="UniProtKB-KW"/>
</dbReference>
<proteinExistence type="predicted"/>
<dbReference type="RefSeq" id="WP_200898472.1">
    <property type="nucleotide sequence ID" value="NZ_LGSS01000003.1"/>
</dbReference>
<dbReference type="PROSITE" id="PS50893">
    <property type="entry name" value="ABC_TRANSPORTER_2"/>
    <property type="match status" value="1"/>
</dbReference>
<evidence type="ECO:0000313" key="4">
    <source>
        <dbReference type="EMBL" id="KNF09274.1"/>
    </source>
</evidence>
<dbReference type="PANTHER" id="PTHR43790:SF8">
    <property type="entry name" value="SUGAR ABC TRANSPORTER ATP-BINDING PROTEIN"/>
    <property type="match status" value="1"/>
</dbReference>
<dbReference type="Gene3D" id="3.40.50.300">
    <property type="entry name" value="P-loop containing nucleotide triphosphate hydrolases"/>
    <property type="match status" value="1"/>
</dbReference>
<dbReference type="Proteomes" id="UP000037267">
    <property type="component" value="Unassembled WGS sequence"/>
</dbReference>
<dbReference type="InterPro" id="IPR003439">
    <property type="entry name" value="ABC_transporter-like_ATP-bd"/>
</dbReference>
<dbReference type="Pfam" id="PF00005">
    <property type="entry name" value="ABC_tran"/>
    <property type="match status" value="1"/>
</dbReference>
<sequence length="248" mass="27247">MEQSNEKIPVLAMKNVTKNFGNIEALKNIKLDIYKGEIVAFVGDNGAGKSTLMKILSGNYAPTSGHIEVFGKKIEKFNPDNALSQGITTVYQDLALVDYLDISSNIFLGNEILKIKFFTDKKTMRLKSQEILNELSINIPSIESEVGQLSGGQRQGVAIARAINQGGKILILDEPTAAMGLKESREVYNTIKKLSEKSLTIMIVSHNLQEVFNIATRICILRHGELIGDLKTSETTYSEVVKIITGVA</sequence>
<protein>
    <submittedName>
        <fullName evidence="4">Monosaccharide ABC transporter ATP-binding protein, CUT2 family</fullName>
    </submittedName>
</protein>
<dbReference type="EMBL" id="LGSS01000003">
    <property type="protein sequence ID" value="KNF09274.1"/>
    <property type="molecule type" value="Genomic_DNA"/>
</dbReference>
<organism evidence="4 5">
    <name type="scientific">Gottschalkia purinilytica</name>
    <name type="common">Clostridium purinilyticum</name>
    <dbReference type="NCBI Taxonomy" id="1503"/>
    <lineage>
        <taxon>Bacteria</taxon>
        <taxon>Bacillati</taxon>
        <taxon>Bacillota</taxon>
        <taxon>Tissierellia</taxon>
        <taxon>Tissierellales</taxon>
        <taxon>Gottschalkiaceae</taxon>
        <taxon>Gottschalkia</taxon>
    </lineage>
</organism>
<comment type="caution">
    <text evidence="4">The sequence shown here is derived from an EMBL/GenBank/DDBJ whole genome shotgun (WGS) entry which is preliminary data.</text>
</comment>
<dbReference type="InterPro" id="IPR003593">
    <property type="entry name" value="AAA+_ATPase"/>
</dbReference>
<dbReference type="AlphaFoldDB" id="A0A0L0WCR7"/>
<dbReference type="STRING" id="1503.CLPU_3c00520"/>
<evidence type="ECO:0000256" key="2">
    <source>
        <dbReference type="ARBA" id="ARBA00022840"/>
    </source>
</evidence>
<accession>A0A0L0WCR7</accession>
<dbReference type="SUPFAM" id="SSF52540">
    <property type="entry name" value="P-loop containing nucleoside triphosphate hydrolases"/>
    <property type="match status" value="1"/>
</dbReference>
<name>A0A0L0WCR7_GOTPU</name>
<reference evidence="5" key="1">
    <citation type="submission" date="2015-07" db="EMBL/GenBank/DDBJ databases">
        <title>Draft genome sequence of the purine-degrading Gottschalkia purinilyticum DSM 1384 (formerly Clostridium purinilyticum).</title>
        <authorList>
            <person name="Poehlein A."/>
            <person name="Schiel-Bengelsdorf B."/>
            <person name="Bengelsdorf F.R."/>
            <person name="Daniel R."/>
            <person name="Duerre P."/>
        </authorList>
    </citation>
    <scope>NUCLEOTIDE SEQUENCE [LARGE SCALE GENOMIC DNA]</scope>
    <source>
        <strain evidence="5">DSM 1384</strain>
    </source>
</reference>
<dbReference type="PANTHER" id="PTHR43790">
    <property type="entry name" value="CARBOHYDRATE TRANSPORT ATP-BINDING PROTEIN MG119-RELATED"/>
    <property type="match status" value="1"/>
</dbReference>
<evidence type="ECO:0000259" key="3">
    <source>
        <dbReference type="PROSITE" id="PS50893"/>
    </source>
</evidence>